<evidence type="ECO:0000313" key="3">
    <source>
        <dbReference type="Proteomes" id="UP001625389"/>
    </source>
</evidence>
<reference evidence="2 3" key="1">
    <citation type="submission" date="2024-08" db="EMBL/GenBank/DDBJ databases">
        <authorList>
            <person name="Arias E."/>
        </authorList>
    </citation>
    <scope>NUCLEOTIDE SEQUENCE [LARGE SCALE GENOMIC DNA]</scope>
    <source>
        <strain evidence="2 3">FAM 25317</strain>
    </source>
</reference>
<dbReference type="RefSeq" id="WP_125549357.1">
    <property type="nucleotide sequence ID" value="NZ_JBGQPK010000041.1"/>
</dbReference>
<keyword evidence="3" id="KW-1185">Reference proteome</keyword>
<dbReference type="Pfam" id="PF06161">
    <property type="entry name" value="DUF975"/>
    <property type="match status" value="1"/>
</dbReference>
<dbReference type="PANTHER" id="PTHR40076">
    <property type="entry name" value="MEMBRANE PROTEIN-RELATED"/>
    <property type="match status" value="1"/>
</dbReference>
<dbReference type="EMBL" id="JBGQPK010000041">
    <property type="protein sequence ID" value="MFL2029814.1"/>
    <property type="molecule type" value="Genomic_DNA"/>
</dbReference>
<dbReference type="Proteomes" id="UP001625389">
    <property type="component" value="Unassembled WGS sequence"/>
</dbReference>
<keyword evidence="1" id="KW-0472">Membrane</keyword>
<feature type="transmembrane region" description="Helical" evidence="1">
    <location>
        <begin position="20"/>
        <end position="43"/>
    </location>
</feature>
<dbReference type="PANTHER" id="PTHR40076:SF1">
    <property type="entry name" value="MEMBRANE PROTEIN"/>
    <property type="match status" value="1"/>
</dbReference>
<protein>
    <submittedName>
        <fullName evidence="2">DUF975 family protein</fullName>
    </submittedName>
</protein>
<feature type="transmembrane region" description="Helical" evidence="1">
    <location>
        <begin position="55"/>
        <end position="80"/>
    </location>
</feature>
<evidence type="ECO:0000256" key="1">
    <source>
        <dbReference type="SAM" id="Phobius"/>
    </source>
</evidence>
<organism evidence="2 3">
    <name type="scientific">Loigolactobacillus zhaoyuanensis</name>
    <dbReference type="NCBI Taxonomy" id="2486017"/>
    <lineage>
        <taxon>Bacteria</taxon>
        <taxon>Bacillati</taxon>
        <taxon>Bacillota</taxon>
        <taxon>Bacilli</taxon>
        <taxon>Lactobacillales</taxon>
        <taxon>Lactobacillaceae</taxon>
        <taxon>Loigolactobacillus</taxon>
    </lineage>
</organism>
<evidence type="ECO:0000313" key="2">
    <source>
        <dbReference type="EMBL" id="MFL2029814.1"/>
    </source>
</evidence>
<name>A0ABW8UD82_9LACO</name>
<feature type="transmembrane region" description="Helical" evidence="1">
    <location>
        <begin position="100"/>
        <end position="126"/>
    </location>
</feature>
<feature type="transmembrane region" description="Helical" evidence="1">
    <location>
        <begin position="173"/>
        <end position="199"/>
    </location>
</feature>
<keyword evidence="1" id="KW-1133">Transmembrane helix</keyword>
<dbReference type="InterPro" id="IPR010380">
    <property type="entry name" value="DUF975"/>
</dbReference>
<proteinExistence type="predicted"/>
<sequence>MTKTRAELKTEAKTLLHGHWGTAILLNLIPNILTIILWAFIMFSGMIRDDVSTLAWLFELLTQIVVALTTVGVSLTYLRWLRDPQRKINPFRDPFFPFDAGWFVPLLMLAVAIYVFTTLWSMLFLIPGVIKSISYSQTYLIYQDTRLAGKQQLNPLAAITLSRQLMYGHKMDYFILMLSFLGWDLLGVITLGIGFLWIAPYQSATYAAFYNDLVQTKAAQTIENDSPTA</sequence>
<keyword evidence="1" id="KW-0812">Transmembrane</keyword>
<gene>
    <name evidence="2" type="ORF">ACEN34_09310</name>
</gene>
<accession>A0ABW8UD82</accession>
<comment type="caution">
    <text evidence="2">The sequence shown here is derived from an EMBL/GenBank/DDBJ whole genome shotgun (WGS) entry which is preliminary data.</text>
</comment>